<accession>A0AAW2GH66</accession>
<dbReference type="EMBL" id="JADYXP020000004">
    <property type="protein sequence ID" value="KAL0126179.1"/>
    <property type="molecule type" value="Genomic_DNA"/>
</dbReference>
<dbReference type="AlphaFoldDB" id="A0AAW2GH66"/>
<evidence type="ECO:0000313" key="1">
    <source>
        <dbReference type="EMBL" id="KAL0126179.1"/>
    </source>
</evidence>
<sequence length="90" mass="10591">MLQSSEESPVRSETVDYVERQIERRRERRQIREAAYRVVRKIQDSEVNSILKSQPVDLLEIIRGQIQHLEFHQALEPFLISNAAESNVCK</sequence>
<proteinExistence type="predicted"/>
<reference evidence="1 2" key="1">
    <citation type="submission" date="2023-03" db="EMBL/GenBank/DDBJ databases">
        <title>High recombination rates correlate with genetic variation in Cardiocondyla obscurior ants.</title>
        <authorList>
            <person name="Errbii M."/>
        </authorList>
    </citation>
    <scope>NUCLEOTIDE SEQUENCE [LARGE SCALE GENOMIC DNA]</scope>
    <source>
        <strain evidence="1">Alpha-2009</strain>
        <tissue evidence="1">Whole body</tissue>
    </source>
</reference>
<gene>
    <name evidence="1" type="ORF">PUN28_004954</name>
</gene>
<organism evidence="1 2">
    <name type="scientific">Cardiocondyla obscurior</name>
    <dbReference type="NCBI Taxonomy" id="286306"/>
    <lineage>
        <taxon>Eukaryota</taxon>
        <taxon>Metazoa</taxon>
        <taxon>Ecdysozoa</taxon>
        <taxon>Arthropoda</taxon>
        <taxon>Hexapoda</taxon>
        <taxon>Insecta</taxon>
        <taxon>Pterygota</taxon>
        <taxon>Neoptera</taxon>
        <taxon>Endopterygota</taxon>
        <taxon>Hymenoptera</taxon>
        <taxon>Apocrita</taxon>
        <taxon>Aculeata</taxon>
        <taxon>Formicoidea</taxon>
        <taxon>Formicidae</taxon>
        <taxon>Myrmicinae</taxon>
        <taxon>Cardiocondyla</taxon>
    </lineage>
</organism>
<name>A0AAW2GH66_9HYME</name>
<comment type="caution">
    <text evidence="1">The sequence shown here is derived from an EMBL/GenBank/DDBJ whole genome shotgun (WGS) entry which is preliminary data.</text>
</comment>
<protein>
    <submittedName>
        <fullName evidence="1">Uncharacterized protein</fullName>
    </submittedName>
</protein>
<keyword evidence="2" id="KW-1185">Reference proteome</keyword>
<evidence type="ECO:0000313" key="2">
    <source>
        <dbReference type="Proteomes" id="UP001430953"/>
    </source>
</evidence>
<dbReference type="Proteomes" id="UP001430953">
    <property type="component" value="Unassembled WGS sequence"/>
</dbReference>